<evidence type="ECO:0000313" key="2">
    <source>
        <dbReference type="EMBL" id="CAF1568406.1"/>
    </source>
</evidence>
<gene>
    <name evidence="1" type="ORF">BJG266_LOCUS31685</name>
    <name evidence="2" type="ORF">QVE165_LOCUS48561</name>
</gene>
<accession>A0A815YAV9</accession>
<organism evidence="2 3">
    <name type="scientific">Adineta steineri</name>
    <dbReference type="NCBI Taxonomy" id="433720"/>
    <lineage>
        <taxon>Eukaryota</taxon>
        <taxon>Metazoa</taxon>
        <taxon>Spiralia</taxon>
        <taxon>Gnathifera</taxon>
        <taxon>Rotifera</taxon>
        <taxon>Eurotatoria</taxon>
        <taxon>Bdelloidea</taxon>
        <taxon>Adinetida</taxon>
        <taxon>Adinetidae</taxon>
        <taxon>Adineta</taxon>
    </lineage>
</organism>
<proteinExistence type="predicted"/>
<protein>
    <submittedName>
        <fullName evidence="2">Uncharacterized protein</fullName>
    </submittedName>
</protein>
<evidence type="ECO:0000313" key="1">
    <source>
        <dbReference type="EMBL" id="CAF1289884.1"/>
    </source>
</evidence>
<dbReference type="Proteomes" id="UP000663832">
    <property type="component" value="Unassembled WGS sequence"/>
</dbReference>
<dbReference type="EMBL" id="CAJNOI010000480">
    <property type="protein sequence ID" value="CAF1289884.1"/>
    <property type="molecule type" value="Genomic_DNA"/>
</dbReference>
<dbReference type="AlphaFoldDB" id="A0A815YAV9"/>
<comment type="caution">
    <text evidence="2">The sequence shown here is derived from an EMBL/GenBank/DDBJ whole genome shotgun (WGS) entry which is preliminary data.</text>
</comment>
<reference evidence="2" key="1">
    <citation type="submission" date="2021-02" db="EMBL/GenBank/DDBJ databases">
        <authorList>
            <person name="Nowell W R."/>
        </authorList>
    </citation>
    <scope>NUCLEOTIDE SEQUENCE</scope>
</reference>
<keyword evidence="3" id="KW-1185">Reference proteome</keyword>
<dbReference type="EMBL" id="CAJNOM010000824">
    <property type="protein sequence ID" value="CAF1568406.1"/>
    <property type="molecule type" value="Genomic_DNA"/>
</dbReference>
<sequence>MTDITYFTTSQPVARMTGNNPFFEPTVEWSTGLCDCCNDGSAMNDFCVATHCGLCAIVQMKAELKNRGLA</sequence>
<name>A0A815YAV9_9BILA</name>
<dbReference type="OrthoDB" id="1045822at2759"/>
<dbReference type="Proteomes" id="UP000663877">
    <property type="component" value="Unassembled WGS sequence"/>
</dbReference>
<evidence type="ECO:0000313" key="3">
    <source>
        <dbReference type="Proteomes" id="UP000663832"/>
    </source>
</evidence>